<accession>A0ABV9LY94</accession>
<dbReference type="PROSITE" id="PS51462">
    <property type="entry name" value="NUDIX"/>
    <property type="match status" value="1"/>
</dbReference>
<evidence type="ECO:0000313" key="7">
    <source>
        <dbReference type="Proteomes" id="UP001595897"/>
    </source>
</evidence>
<protein>
    <submittedName>
        <fullName evidence="6">GDP-mannose mannosyl hydrolase</fullName>
    </submittedName>
</protein>
<dbReference type="Proteomes" id="UP001595897">
    <property type="component" value="Unassembled WGS sequence"/>
</dbReference>
<dbReference type="GO" id="GO:0016787">
    <property type="term" value="F:hydrolase activity"/>
    <property type="evidence" value="ECO:0007669"/>
    <property type="project" value="UniProtKB-KW"/>
</dbReference>
<dbReference type="Pfam" id="PF00293">
    <property type="entry name" value="NUDIX"/>
    <property type="match status" value="1"/>
</dbReference>
<evidence type="ECO:0000259" key="5">
    <source>
        <dbReference type="PROSITE" id="PS51462"/>
    </source>
</evidence>
<evidence type="ECO:0000256" key="2">
    <source>
        <dbReference type="ARBA" id="ARBA00022723"/>
    </source>
</evidence>
<reference evidence="7" key="1">
    <citation type="journal article" date="2019" name="Int. J. Syst. Evol. Microbiol.">
        <title>The Global Catalogue of Microorganisms (GCM) 10K type strain sequencing project: providing services to taxonomists for standard genome sequencing and annotation.</title>
        <authorList>
            <consortium name="The Broad Institute Genomics Platform"/>
            <consortium name="The Broad Institute Genome Sequencing Center for Infectious Disease"/>
            <person name="Wu L."/>
            <person name="Ma J."/>
        </authorList>
    </citation>
    <scope>NUCLEOTIDE SEQUENCE [LARGE SCALE GENOMIC DNA]</scope>
    <source>
        <strain evidence="7">KACC 12507</strain>
    </source>
</reference>
<keyword evidence="4" id="KW-0460">Magnesium</keyword>
<dbReference type="SUPFAM" id="SSF55811">
    <property type="entry name" value="Nudix"/>
    <property type="match status" value="1"/>
</dbReference>
<dbReference type="EMBL" id="JBHSGU010000005">
    <property type="protein sequence ID" value="MFC4700846.1"/>
    <property type="molecule type" value="Genomic_DNA"/>
</dbReference>
<evidence type="ECO:0000313" key="6">
    <source>
        <dbReference type="EMBL" id="MFC4700846.1"/>
    </source>
</evidence>
<evidence type="ECO:0000256" key="1">
    <source>
        <dbReference type="ARBA" id="ARBA00001946"/>
    </source>
</evidence>
<feature type="domain" description="Nudix hydrolase" evidence="5">
    <location>
        <begin position="13"/>
        <end position="151"/>
    </location>
</feature>
<keyword evidence="2" id="KW-0479">Metal-binding</keyword>
<dbReference type="PANTHER" id="PTHR43046:SF12">
    <property type="entry name" value="GDP-MANNOSE MANNOSYL HYDROLASE"/>
    <property type="match status" value="1"/>
</dbReference>
<dbReference type="InterPro" id="IPR033715">
    <property type="entry name" value="GDPMH"/>
</dbReference>
<sequence length="151" mass="17292">MFLSINDFTQVIKNTPLVSLDLVITNSEGKALLGKRNNRPAKGFWFVPGGRIMKNEPLKAAFERLTKEELGQQMELQQAELIGPFDHFYDDCVFGESPSTHYVAIAYKLKILGDLTNLPVEQHNSYKWFEIDELLSSAEVHEHTKWYFKGA</sequence>
<comment type="cofactor">
    <cofactor evidence="1">
        <name>Mg(2+)</name>
        <dbReference type="ChEBI" id="CHEBI:18420"/>
    </cofactor>
</comment>
<organism evidence="6 7">
    <name type="scientific">Glaciecola siphonariae</name>
    <dbReference type="NCBI Taxonomy" id="521012"/>
    <lineage>
        <taxon>Bacteria</taxon>
        <taxon>Pseudomonadati</taxon>
        <taxon>Pseudomonadota</taxon>
        <taxon>Gammaproteobacteria</taxon>
        <taxon>Alteromonadales</taxon>
        <taxon>Alteromonadaceae</taxon>
        <taxon>Glaciecola</taxon>
    </lineage>
</organism>
<dbReference type="InterPro" id="IPR015797">
    <property type="entry name" value="NUDIX_hydrolase-like_dom_sf"/>
</dbReference>
<keyword evidence="3 6" id="KW-0378">Hydrolase</keyword>
<keyword evidence="7" id="KW-1185">Reference proteome</keyword>
<proteinExistence type="predicted"/>
<evidence type="ECO:0000256" key="4">
    <source>
        <dbReference type="ARBA" id="ARBA00022842"/>
    </source>
</evidence>
<dbReference type="NCBIfam" id="NF011963">
    <property type="entry name" value="PRK15434.1"/>
    <property type="match status" value="1"/>
</dbReference>
<comment type="caution">
    <text evidence="6">The sequence shown here is derived from an EMBL/GenBank/DDBJ whole genome shotgun (WGS) entry which is preliminary data.</text>
</comment>
<evidence type="ECO:0000256" key="3">
    <source>
        <dbReference type="ARBA" id="ARBA00022801"/>
    </source>
</evidence>
<dbReference type="CDD" id="cd03430">
    <property type="entry name" value="NUDIX_GDPMH_NudD"/>
    <property type="match status" value="1"/>
</dbReference>
<dbReference type="Gene3D" id="3.90.79.10">
    <property type="entry name" value="Nucleoside Triphosphate Pyrophosphohydrolase"/>
    <property type="match status" value="1"/>
</dbReference>
<name>A0ABV9LY94_9ALTE</name>
<dbReference type="InterPro" id="IPR000086">
    <property type="entry name" value="NUDIX_hydrolase_dom"/>
</dbReference>
<dbReference type="PANTHER" id="PTHR43046">
    <property type="entry name" value="GDP-MANNOSE MANNOSYL HYDROLASE"/>
    <property type="match status" value="1"/>
</dbReference>
<dbReference type="PIRSF" id="PIRSF037599">
    <property type="entry name" value="GDPMH"/>
    <property type="match status" value="1"/>
</dbReference>
<dbReference type="PROSITE" id="PS00893">
    <property type="entry name" value="NUDIX_BOX"/>
    <property type="match status" value="1"/>
</dbReference>
<gene>
    <name evidence="6" type="ORF">ACFO4O_11800</name>
</gene>
<dbReference type="RefSeq" id="WP_382408758.1">
    <property type="nucleotide sequence ID" value="NZ_JBHSGU010000005.1"/>
</dbReference>
<dbReference type="InterPro" id="IPR020084">
    <property type="entry name" value="NUDIX_hydrolase_CS"/>
</dbReference>